<proteinExistence type="predicted"/>
<sequence length="59" mass="6889">MQYLRIHPSIAYSPETRMILWEIDFCSNRLAHLISIGGRMTGRSYYLGQTRRDDQGDVV</sequence>
<keyword evidence="2" id="KW-1185">Reference proteome</keyword>
<dbReference type="RefSeq" id="XP_056770643.1">
    <property type="nucleotide sequence ID" value="XM_056906536.1"/>
</dbReference>
<protein>
    <submittedName>
        <fullName evidence="1">Uncharacterized protein</fullName>
    </submittedName>
</protein>
<dbReference type="GeneID" id="81596779"/>
<evidence type="ECO:0000313" key="2">
    <source>
        <dbReference type="Proteomes" id="UP001213681"/>
    </source>
</evidence>
<dbReference type="EMBL" id="JAPVEA010000002">
    <property type="protein sequence ID" value="KAJ5461601.1"/>
    <property type="molecule type" value="Genomic_DNA"/>
</dbReference>
<gene>
    <name evidence="1" type="ORF">N7458_003153</name>
</gene>
<reference evidence="1" key="2">
    <citation type="journal article" date="2023" name="IMA Fungus">
        <title>Comparative genomic study of the Penicillium genus elucidates a diverse pangenome and 15 lateral gene transfer events.</title>
        <authorList>
            <person name="Petersen C."/>
            <person name="Sorensen T."/>
            <person name="Nielsen M.R."/>
            <person name="Sondergaard T.E."/>
            <person name="Sorensen J.L."/>
            <person name="Fitzpatrick D.A."/>
            <person name="Frisvad J.C."/>
            <person name="Nielsen K.L."/>
        </authorList>
    </citation>
    <scope>NUCLEOTIDE SEQUENCE</scope>
    <source>
        <strain evidence="1">IBT 16125</strain>
    </source>
</reference>
<reference evidence="1" key="1">
    <citation type="submission" date="2022-12" db="EMBL/GenBank/DDBJ databases">
        <authorList>
            <person name="Petersen C."/>
        </authorList>
    </citation>
    <scope>NUCLEOTIDE SEQUENCE</scope>
    <source>
        <strain evidence="1">IBT 16125</strain>
    </source>
</reference>
<organism evidence="1 2">
    <name type="scientific">Penicillium daleae</name>
    <dbReference type="NCBI Taxonomy" id="63821"/>
    <lineage>
        <taxon>Eukaryota</taxon>
        <taxon>Fungi</taxon>
        <taxon>Dikarya</taxon>
        <taxon>Ascomycota</taxon>
        <taxon>Pezizomycotina</taxon>
        <taxon>Eurotiomycetes</taxon>
        <taxon>Eurotiomycetidae</taxon>
        <taxon>Eurotiales</taxon>
        <taxon>Aspergillaceae</taxon>
        <taxon>Penicillium</taxon>
    </lineage>
</organism>
<dbReference type="Proteomes" id="UP001213681">
    <property type="component" value="Unassembled WGS sequence"/>
</dbReference>
<dbReference type="AlphaFoldDB" id="A0AAD6G6X4"/>
<name>A0AAD6G6X4_9EURO</name>
<evidence type="ECO:0000313" key="1">
    <source>
        <dbReference type="EMBL" id="KAJ5461601.1"/>
    </source>
</evidence>
<comment type="caution">
    <text evidence="1">The sequence shown here is derived from an EMBL/GenBank/DDBJ whole genome shotgun (WGS) entry which is preliminary data.</text>
</comment>
<accession>A0AAD6G6X4</accession>